<sequence length="80" mass="9358">MDWLKEGCVVRAREAMCDELYSMAVAIRKRLLVSLNQSFPRTGNRKVRNRLEVESRKTIKPTIPTGLQLQTDYLCWIRTC</sequence>
<keyword evidence="2" id="KW-1185">Reference proteome</keyword>
<accession>A0A5J5BID0</accession>
<evidence type="ECO:0000313" key="2">
    <source>
        <dbReference type="Proteomes" id="UP000325577"/>
    </source>
</evidence>
<dbReference type="AlphaFoldDB" id="A0A5J5BID0"/>
<dbReference type="EMBL" id="CM018035">
    <property type="protein sequence ID" value="KAA8542913.1"/>
    <property type="molecule type" value="Genomic_DNA"/>
</dbReference>
<name>A0A5J5BID0_9ASTE</name>
<proteinExistence type="predicted"/>
<protein>
    <submittedName>
        <fullName evidence="1">Uncharacterized protein</fullName>
    </submittedName>
</protein>
<reference evidence="1 2" key="1">
    <citation type="submission" date="2019-09" db="EMBL/GenBank/DDBJ databases">
        <title>A chromosome-level genome assembly of the Chinese tupelo Nyssa sinensis.</title>
        <authorList>
            <person name="Yang X."/>
            <person name="Kang M."/>
            <person name="Yang Y."/>
            <person name="Xiong H."/>
            <person name="Wang M."/>
            <person name="Zhang Z."/>
            <person name="Wang Z."/>
            <person name="Wu H."/>
            <person name="Ma T."/>
            <person name="Liu J."/>
            <person name="Xi Z."/>
        </authorList>
    </citation>
    <scope>NUCLEOTIDE SEQUENCE [LARGE SCALE GENOMIC DNA]</scope>
    <source>
        <strain evidence="1">J267</strain>
        <tissue evidence="1">Leaf</tissue>
    </source>
</reference>
<gene>
    <name evidence="1" type="ORF">F0562_024052</name>
</gene>
<organism evidence="1 2">
    <name type="scientific">Nyssa sinensis</name>
    <dbReference type="NCBI Taxonomy" id="561372"/>
    <lineage>
        <taxon>Eukaryota</taxon>
        <taxon>Viridiplantae</taxon>
        <taxon>Streptophyta</taxon>
        <taxon>Embryophyta</taxon>
        <taxon>Tracheophyta</taxon>
        <taxon>Spermatophyta</taxon>
        <taxon>Magnoliopsida</taxon>
        <taxon>eudicotyledons</taxon>
        <taxon>Gunneridae</taxon>
        <taxon>Pentapetalae</taxon>
        <taxon>asterids</taxon>
        <taxon>Cornales</taxon>
        <taxon>Nyssaceae</taxon>
        <taxon>Nyssa</taxon>
    </lineage>
</organism>
<dbReference type="Proteomes" id="UP000325577">
    <property type="component" value="Linkage Group LG12"/>
</dbReference>
<evidence type="ECO:0000313" key="1">
    <source>
        <dbReference type="EMBL" id="KAA8542913.1"/>
    </source>
</evidence>